<dbReference type="PANTHER" id="PTHR13269:SF6">
    <property type="entry name" value="NUCLEOPORIN NDC1"/>
    <property type="match status" value="1"/>
</dbReference>
<keyword evidence="6" id="KW-0509">mRNA transport</keyword>
<dbReference type="OMA" id="ILCQQHL"/>
<dbReference type="STRING" id="610380.E2BZ02"/>
<evidence type="ECO:0000256" key="4">
    <source>
        <dbReference type="ARBA" id="ARBA00022448"/>
    </source>
</evidence>
<reference evidence="14 15" key="1">
    <citation type="journal article" date="2010" name="Science">
        <title>Genomic comparison of the ants Camponotus floridanus and Harpegnathos saltator.</title>
        <authorList>
            <person name="Bonasio R."/>
            <person name="Zhang G."/>
            <person name="Ye C."/>
            <person name="Mutti N.S."/>
            <person name="Fang X."/>
            <person name="Qin N."/>
            <person name="Donahue G."/>
            <person name="Yang P."/>
            <person name="Li Q."/>
            <person name="Li C."/>
            <person name="Zhang P."/>
            <person name="Huang Z."/>
            <person name="Berger S.L."/>
            <person name="Reinberg D."/>
            <person name="Wang J."/>
            <person name="Liebig J."/>
        </authorList>
    </citation>
    <scope>NUCLEOTIDE SEQUENCE [LARGE SCALE GENOMIC DNA]</scope>
    <source>
        <strain evidence="14 15">R22 G/1</strain>
    </source>
</reference>
<dbReference type="FunCoup" id="E2BZ02">
    <property type="interactions" value="1643"/>
</dbReference>
<keyword evidence="8 13" id="KW-1133">Transmembrane helix</keyword>
<evidence type="ECO:0000256" key="12">
    <source>
        <dbReference type="ARBA" id="ARBA00023242"/>
    </source>
</evidence>
<evidence type="ECO:0000256" key="3">
    <source>
        <dbReference type="ARBA" id="ARBA00005760"/>
    </source>
</evidence>
<comment type="similarity">
    <text evidence="3">Belongs to the NDC1 family.</text>
</comment>
<dbReference type="PANTHER" id="PTHR13269">
    <property type="entry name" value="NUCLEOPORIN NDC1"/>
    <property type="match status" value="1"/>
</dbReference>
<dbReference type="Proteomes" id="UP000008237">
    <property type="component" value="Unassembled WGS sequence"/>
</dbReference>
<keyword evidence="15" id="KW-1185">Reference proteome</keyword>
<dbReference type="AlphaFoldDB" id="E2BZ02"/>
<sequence>MIETVKKSCKELLVQRMLLASVSSVTLQFFLVCCLVLFANLSADYVHWLHATWLAFTSLRMWIYLLILTLVTFLQGYLCSKIYLRSPSYHKSRFARLCAILTTQNLLLCASYIVIGGVLVWLYLSLMGGKYSSPVIECSIGQGKCLAERYYFLLLSGCWSGLYYSVKNNNVTRRYFRFPIIAQSKFSRLRRSVYTILPTLILSSIWSTMYYTMIYFFLGSYYRTALYTISVRSEPSEALDTVSRLLNFMLISRLWLYQFLFVLTISSIHLLFEVYMTEWVWFKIGTSGAFSTDDPELTLADAISMDKVPIMQHLGYLDLVNIAQKEQRRRILLFTLSQPGGHPYNWNCVVQRCMNLLKNFTIDLNTICLKPQDRIVYSSPTLTTTGTTSMQHNDYLYRMRKLVQDIPPPTMATCETGAKETVCNSWCFQKFIKQKRDAFVAYLLSKPLINYIFGEQEDHKIRYVLSNGQLVIWAAEAISSLTVFSLTEDSYGIVQKDVPTIIYVLLSVKQALDKLHKSSMSTRKVQTDDKLIREIFMSLRSAIKRSLYRIVTNFEPYINELYLEPVKIEQLQSYFNYKE</sequence>
<keyword evidence="4" id="KW-0813">Transport</keyword>
<comment type="subcellular location">
    <subcellularLocation>
        <location evidence="1">Nucleus membrane</location>
        <topology evidence="1">Multi-pass membrane protein</topology>
    </subcellularLocation>
    <subcellularLocation>
        <location evidence="2">Nucleus</location>
        <location evidence="2">Nuclear pore complex</location>
    </subcellularLocation>
</comment>
<feature type="transmembrane region" description="Helical" evidence="13">
    <location>
        <begin position="150"/>
        <end position="166"/>
    </location>
</feature>
<keyword evidence="12" id="KW-0539">Nucleus</keyword>
<dbReference type="GO" id="GO:0030674">
    <property type="term" value="F:protein-macromolecule adaptor activity"/>
    <property type="evidence" value="ECO:0007669"/>
    <property type="project" value="TreeGrafter"/>
</dbReference>
<proteinExistence type="inferred from homology"/>
<feature type="transmembrane region" description="Helical" evidence="13">
    <location>
        <begin position="61"/>
        <end position="84"/>
    </location>
</feature>
<evidence type="ECO:0000256" key="11">
    <source>
        <dbReference type="ARBA" id="ARBA00023136"/>
    </source>
</evidence>
<evidence type="ECO:0000313" key="14">
    <source>
        <dbReference type="EMBL" id="EFN79074.1"/>
    </source>
</evidence>
<evidence type="ECO:0000256" key="5">
    <source>
        <dbReference type="ARBA" id="ARBA00022692"/>
    </source>
</evidence>
<keyword evidence="11 13" id="KW-0472">Membrane</keyword>
<keyword evidence="10" id="KW-0906">Nuclear pore complex</keyword>
<protein>
    <submittedName>
        <fullName evidence="14">Nucleoporin Ndc1</fullName>
    </submittedName>
</protein>
<dbReference type="InterPro" id="IPR019049">
    <property type="entry name" value="Nucleoporin_prot_Ndc1/Nup"/>
</dbReference>
<organism evidence="15">
    <name type="scientific">Harpegnathos saltator</name>
    <name type="common">Jerdon's jumping ant</name>
    <dbReference type="NCBI Taxonomy" id="610380"/>
    <lineage>
        <taxon>Eukaryota</taxon>
        <taxon>Metazoa</taxon>
        <taxon>Ecdysozoa</taxon>
        <taxon>Arthropoda</taxon>
        <taxon>Hexapoda</taxon>
        <taxon>Insecta</taxon>
        <taxon>Pterygota</taxon>
        <taxon>Neoptera</taxon>
        <taxon>Endopterygota</taxon>
        <taxon>Hymenoptera</taxon>
        <taxon>Apocrita</taxon>
        <taxon>Aculeata</taxon>
        <taxon>Formicoidea</taxon>
        <taxon>Formicidae</taxon>
        <taxon>Ponerinae</taxon>
        <taxon>Ponerini</taxon>
        <taxon>Harpegnathos</taxon>
    </lineage>
</organism>
<dbReference type="KEGG" id="hst:105188111"/>
<feature type="transmembrane region" description="Helical" evidence="13">
    <location>
        <begin position="255"/>
        <end position="275"/>
    </location>
</feature>
<keyword evidence="7" id="KW-0653">Protein transport</keyword>
<name>E2BZ02_HARSA</name>
<evidence type="ECO:0000256" key="6">
    <source>
        <dbReference type="ARBA" id="ARBA00022816"/>
    </source>
</evidence>
<dbReference type="GO" id="GO:0031965">
    <property type="term" value="C:nuclear membrane"/>
    <property type="evidence" value="ECO:0007669"/>
    <property type="project" value="UniProtKB-SubCell"/>
</dbReference>
<dbReference type="OrthoDB" id="67850at2759"/>
<evidence type="ECO:0000313" key="15">
    <source>
        <dbReference type="Proteomes" id="UP000008237"/>
    </source>
</evidence>
<evidence type="ECO:0000256" key="2">
    <source>
        <dbReference type="ARBA" id="ARBA00004567"/>
    </source>
</evidence>
<evidence type="ECO:0000256" key="10">
    <source>
        <dbReference type="ARBA" id="ARBA00023132"/>
    </source>
</evidence>
<dbReference type="GO" id="GO:0006999">
    <property type="term" value="P:nuclear pore organization"/>
    <property type="evidence" value="ECO:0007669"/>
    <property type="project" value="TreeGrafter"/>
</dbReference>
<evidence type="ECO:0000256" key="8">
    <source>
        <dbReference type="ARBA" id="ARBA00022989"/>
    </source>
</evidence>
<dbReference type="EMBL" id="GL451538">
    <property type="protein sequence ID" value="EFN79074.1"/>
    <property type="molecule type" value="Genomic_DNA"/>
</dbReference>
<keyword evidence="5 13" id="KW-0812">Transmembrane</keyword>
<feature type="transmembrane region" description="Helical" evidence="13">
    <location>
        <begin position="17"/>
        <end position="41"/>
    </location>
</feature>
<evidence type="ECO:0000256" key="7">
    <source>
        <dbReference type="ARBA" id="ARBA00022927"/>
    </source>
</evidence>
<evidence type="ECO:0000256" key="1">
    <source>
        <dbReference type="ARBA" id="ARBA00004232"/>
    </source>
</evidence>
<feature type="transmembrane region" description="Helical" evidence="13">
    <location>
        <begin position="105"/>
        <end position="124"/>
    </location>
</feature>
<feature type="transmembrane region" description="Helical" evidence="13">
    <location>
        <begin position="193"/>
        <end position="218"/>
    </location>
</feature>
<dbReference type="InParanoid" id="E2BZ02"/>
<evidence type="ECO:0000256" key="13">
    <source>
        <dbReference type="SAM" id="Phobius"/>
    </source>
</evidence>
<dbReference type="Pfam" id="PF09531">
    <property type="entry name" value="Ndc1_Nup"/>
    <property type="match status" value="1"/>
</dbReference>
<evidence type="ECO:0000256" key="9">
    <source>
        <dbReference type="ARBA" id="ARBA00023010"/>
    </source>
</evidence>
<keyword evidence="9" id="KW-0811">Translocation</keyword>
<gene>
    <name evidence="14" type="ORF">EAI_15041</name>
</gene>
<dbReference type="GO" id="GO:0015031">
    <property type="term" value="P:protein transport"/>
    <property type="evidence" value="ECO:0007669"/>
    <property type="project" value="UniProtKB-KW"/>
</dbReference>
<dbReference type="GO" id="GO:0051028">
    <property type="term" value="P:mRNA transport"/>
    <property type="evidence" value="ECO:0007669"/>
    <property type="project" value="UniProtKB-KW"/>
</dbReference>
<dbReference type="GO" id="GO:0070762">
    <property type="term" value="C:nuclear pore transmembrane ring"/>
    <property type="evidence" value="ECO:0007669"/>
    <property type="project" value="TreeGrafter"/>
</dbReference>
<accession>E2BZ02</accession>
<dbReference type="PhylomeDB" id="E2BZ02"/>